<keyword evidence="1" id="KW-0812">Transmembrane</keyword>
<keyword evidence="1" id="KW-1133">Transmembrane helix</keyword>
<feature type="transmembrane region" description="Helical" evidence="1">
    <location>
        <begin position="110"/>
        <end position="128"/>
    </location>
</feature>
<organism evidence="2 3">
    <name type="scientific">Paramecium sonneborni</name>
    <dbReference type="NCBI Taxonomy" id="65129"/>
    <lineage>
        <taxon>Eukaryota</taxon>
        <taxon>Sar</taxon>
        <taxon>Alveolata</taxon>
        <taxon>Ciliophora</taxon>
        <taxon>Intramacronucleata</taxon>
        <taxon>Oligohymenophorea</taxon>
        <taxon>Peniculida</taxon>
        <taxon>Parameciidae</taxon>
        <taxon>Paramecium</taxon>
    </lineage>
</organism>
<protein>
    <recommendedName>
        <fullName evidence="4">Transmembrane protein</fullName>
    </recommendedName>
</protein>
<evidence type="ECO:0008006" key="4">
    <source>
        <dbReference type="Google" id="ProtNLM"/>
    </source>
</evidence>
<dbReference type="EMBL" id="CAJJDN010000531">
    <property type="protein sequence ID" value="CAD8131388.1"/>
    <property type="molecule type" value="Genomic_DNA"/>
</dbReference>
<evidence type="ECO:0000256" key="1">
    <source>
        <dbReference type="SAM" id="Phobius"/>
    </source>
</evidence>
<sequence>MSSNNTHFGTLTNDNEVIFEWKNEMNQQIGLSVSFDSALNCYNILLSQNFTIVIDCYYNNEFLLIQLSDEQSKIAYSIESIQPTQTKIKSIIKGTNVLYYMPNMIRIIQYFYYFHQLFVIKVVQIINLSISMSLLQQALIFMRQYLLDVLIIYISRCSNLLKNQFNLFRFIFFQNCQCLLQLLELFLS</sequence>
<evidence type="ECO:0000313" key="3">
    <source>
        <dbReference type="Proteomes" id="UP000692954"/>
    </source>
</evidence>
<comment type="caution">
    <text evidence="2">The sequence shown here is derived from an EMBL/GenBank/DDBJ whole genome shotgun (WGS) entry which is preliminary data.</text>
</comment>
<dbReference type="AlphaFoldDB" id="A0A8S1RTP4"/>
<gene>
    <name evidence="2" type="ORF">PSON_ATCC_30995.1.T5310002</name>
</gene>
<name>A0A8S1RTP4_9CILI</name>
<accession>A0A8S1RTP4</accession>
<dbReference type="Proteomes" id="UP000692954">
    <property type="component" value="Unassembled WGS sequence"/>
</dbReference>
<reference evidence="2" key="1">
    <citation type="submission" date="2021-01" db="EMBL/GenBank/DDBJ databases">
        <authorList>
            <consortium name="Genoscope - CEA"/>
            <person name="William W."/>
        </authorList>
    </citation>
    <scope>NUCLEOTIDE SEQUENCE</scope>
</reference>
<keyword evidence="3" id="KW-1185">Reference proteome</keyword>
<evidence type="ECO:0000313" key="2">
    <source>
        <dbReference type="EMBL" id="CAD8131388.1"/>
    </source>
</evidence>
<proteinExistence type="predicted"/>
<keyword evidence="1" id="KW-0472">Membrane</keyword>